<dbReference type="InterPro" id="IPR025829">
    <property type="entry name" value="Zn_knuckle_CX2CX3GHX4C"/>
</dbReference>
<keyword evidence="3" id="KW-0862">Zinc</keyword>
<feature type="compositionally biased region" description="Polar residues" evidence="5">
    <location>
        <begin position="325"/>
        <end position="335"/>
    </location>
</feature>
<feature type="region of interest" description="Disordered" evidence="5">
    <location>
        <begin position="236"/>
        <end position="268"/>
    </location>
</feature>
<reference evidence="8" key="1">
    <citation type="submission" date="2025-08" db="UniProtKB">
        <authorList>
            <consortium name="RefSeq"/>
        </authorList>
    </citation>
    <scope>IDENTIFICATION</scope>
    <source>
        <tissue evidence="8">Leaves</tissue>
    </source>
</reference>
<evidence type="ECO:0000313" key="8">
    <source>
        <dbReference type="RefSeq" id="XP_035548691.1"/>
    </source>
</evidence>
<dbReference type="GO" id="GO:0008270">
    <property type="term" value="F:zinc ion binding"/>
    <property type="evidence" value="ECO:0007669"/>
    <property type="project" value="UniProtKB-KW"/>
</dbReference>
<accession>A0A6P9EML5</accession>
<evidence type="ECO:0000256" key="2">
    <source>
        <dbReference type="ARBA" id="ARBA00022771"/>
    </source>
</evidence>
<dbReference type="GO" id="GO:0003676">
    <property type="term" value="F:nucleic acid binding"/>
    <property type="evidence" value="ECO:0007669"/>
    <property type="project" value="InterPro"/>
</dbReference>
<dbReference type="Proteomes" id="UP000235220">
    <property type="component" value="Chromosome 8"/>
</dbReference>
<dbReference type="InterPro" id="IPR005162">
    <property type="entry name" value="Retrotrans_gag_dom"/>
</dbReference>
<dbReference type="AlphaFoldDB" id="A0A6P9EML5"/>
<keyword evidence="7" id="KW-1185">Reference proteome</keyword>
<feature type="region of interest" description="Disordered" evidence="5">
    <location>
        <begin position="313"/>
        <end position="337"/>
    </location>
</feature>
<proteinExistence type="predicted"/>
<sequence length="372" mass="42379">MPPRRRERNVSDLNATNNEREANTSSSEVLRAAAHQLIDDLAQNPSGRQRNNSEGGCTFKQFNSTHPPTFDGRSDSNAAEDWMQDIEEIFSVLECTDQQKVRFAAFKLIGEAKRWWNSEKAIREADGTGVVSWPHFKQNFFDRFFPRADREARAREFANLVQGIMTVRQYAAKFAELSRFAPYLIPDEEKKARKFEEGLNFQIYERVTVLQIQSFSELVHKAILVEQNIKRGVELQETRKRTTPQGSSGMDQGSWKKRNEGSNSGQKRMQGFQSNNLCNFCNNAHMGECRKEMRTCFRCGKSGHFIKDCPLLLSDNRKPNPPPVSQQTSQGNNQRRMGPARVFALTSEDAEDDNNANTGTSIFFSLKALCLS</sequence>
<feature type="compositionally biased region" description="Polar residues" evidence="5">
    <location>
        <begin position="11"/>
        <end position="27"/>
    </location>
</feature>
<dbReference type="KEGG" id="jre:118349202"/>
<organism evidence="7 8">
    <name type="scientific">Juglans regia</name>
    <name type="common">English walnut</name>
    <dbReference type="NCBI Taxonomy" id="51240"/>
    <lineage>
        <taxon>Eukaryota</taxon>
        <taxon>Viridiplantae</taxon>
        <taxon>Streptophyta</taxon>
        <taxon>Embryophyta</taxon>
        <taxon>Tracheophyta</taxon>
        <taxon>Spermatophyta</taxon>
        <taxon>Magnoliopsida</taxon>
        <taxon>eudicotyledons</taxon>
        <taxon>Gunneridae</taxon>
        <taxon>Pentapetalae</taxon>
        <taxon>rosids</taxon>
        <taxon>fabids</taxon>
        <taxon>Fagales</taxon>
        <taxon>Juglandaceae</taxon>
        <taxon>Juglans</taxon>
    </lineage>
</organism>
<dbReference type="Pfam" id="PF03732">
    <property type="entry name" value="Retrotrans_gag"/>
    <property type="match status" value="1"/>
</dbReference>
<dbReference type="InterPro" id="IPR001878">
    <property type="entry name" value="Znf_CCHC"/>
</dbReference>
<dbReference type="PROSITE" id="PS50158">
    <property type="entry name" value="ZF_CCHC"/>
    <property type="match status" value="1"/>
</dbReference>
<evidence type="ECO:0000313" key="7">
    <source>
        <dbReference type="Proteomes" id="UP000235220"/>
    </source>
</evidence>
<keyword evidence="1" id="KW-0479">Metal-binding</keyword>
<feature type="region of interest" description="Disordered" evidence="5">
    <location>
        <begin position="40"/>
        <end position="76"/>
    </location>
</feature>
<gene>
    <name evidence="8" type="primary">LOC118349202</name>
</gene>
<evidence type="ECO:0000256" key="5">
    <source>
        <dbReference type="SAM" id="MobiDB-lite"/>
    </source>
</evidence>
<evidence type="ECO:0000259" key="6">
    <source>
        <dbReference type="PROSITE" id="PS50158"/>
    </source>
</evidence>
<feature type="compositionally biased region" description="Polar residues" evidence="5">
    <location>
        <begin position="43"/>
        <end position="67"/>
    </location>
</feature>
<dbReference type="InParanoid" id="A0A6P9EML5"/>
<dbReference type="GeneID" id="118349202"/>
<protein>
    <submittedName>
        <fullName evidence="8">Uncharacterized protein LOC118349202</fullName>
    </submittedName>
</protein>
<evidence type="ECO:0000256" key="3">
    <source>
        <dbReference type="ARBA" id="ARBA00022833"/>
    </source>
</evidence>
<evidence type="ECO:0000256" key="1">
    <source>
        <dbReference type="ARBA" id="ARBA00022723"/>
    </source>
</evidence>
<dbReference type="OrthoDB" id="1936908at2759"/>
<dbReference type="PANTHER" id="PTHR34482">
    <property type="entry name" value="DNA DAMAGE-INDUCIBLE PROTEIN 1-LIKE"/>
    <property type="match status" value="1"/>
</dbReference>
<name>A0A6P9EML5_JUGRE</name>
<dbReference type="PANTHER" id="PTHR34482:SF36">
    <property type="entry name" value="RETROTRANSPOSON GAG DOMAIN-CONTAINING PROTEIN"/>
    <property type="match status" value="1"/>
</dbReference>
<dbReference type="Gene3D" id="4.10.60.10">
    <property type="entry name" value="Zinc finger, CCHC-type"/>
    <property type="match status" value="1"/>
</dbReference>
<feature type="domain" description="CCHC-type" evidence="6">
    <location>
        <begin position="296"/>
        <end position="310"/>
    </location>
</feature>
<dbReference type="SMART" id="SM00343">
    <property type="entry name" value="ZnF_C2HC"/>
    <property type="match status" value="1"/>
</dbReference>
<keyword evidence="2 4" id="KW-0863">Zinc-finger</keyword>
<dbReference type="Pfam" id="PF13696">
    <property type="entry name" value="zf-CCHC_2"/>
    <property type="match status" value="1"/>
</dbReference>
<feature type="region of interest" description="Disordered" evidence="5">
    <location>
        <begin position="1"/>
        <end position="27"/>
    </location>
</feature>
<dbReference type="RefSeq" id="XP_035548691.1">
    <property type="nucleotide sequence ID" value="XM_035692798.1"/>
</dbReference>
<evidence type="ECO:0000256" key="4">
    <source>
        <dbReference type="PROSITE-ProRule" id="PRU00047"/>
    </source>
</evidence>